<dbReference type="PANTHER" id="PTHR43537:SF24">
    <property type="entry name" value="GLUCONATE OPERON TRANSCRIPTIONAL REPRESSOR"/>
    <property type="match status" value="1"/>
</dbReference>
<evidence type="ECO:0000313" key="6">
    <source>
        <dbReference type="Proteomes" id="UP001251870"/>
    </source>
</evidence>
<protein>
    <submittedName>
        <fullName evidence="5">GntR family transcriptional regulator</fullName>
    </submittedName>
</protein>
<dbReference type="Gene3D" id="1.20.120.530">
    <property type="entry name" value="GntR ligand-binding domain-like"/>
    <property type="match status" value="1"/>
</dbReference>
<dbReference type="PANTHER" id="PTHR43537">
    <property type="entry name" value="TRANSCRIPTIONAL REGULATOR, GNTR FAMILY"/>
    <property type="match status" value="1"/>
</dbReference>
<dbReference type="InterPro" id="IPR011711">
    <property type="entry name" value="GntR_C"/>
</dbReference>
<dbReference type="Pfam" id="PF00392">
    <property type="entry name" value="GntR"/>
    <property type="match status" value="1"/>
</dbReference>
<dbReference type="Pfam" id="PF07729">
    <property type="entry name" value="FCD"/>
    <property type="match status" value="1"/>
</dbReference>
<feature type="domain" description="HTH gntR-type" evidence="4">
    <location>
        <begin position="8"/>
        <end position="75"/>
    </location>
</feature>
<dbReference type="PROSITE" id="PS50949">
    <property type="entry name" value="HTH_GNTR"/>
    <property type="match status" value="1"/>
</dbReference>
<dbReference type="SMART" id="SM00895">
    <property type="entry name" value="FCD"/>
    <property type="match status" value="1"/>
</dbReference>
<dbReference type="InterPro" id="IPR036388">
    <property type="entry name" value="WH-like_DNA-bd_sf"/>
</dbReference>
<evidence type="ECO:0000256" key="1">
    <source>
        <dbReference type="ARBA" id="ARBA00023015"/>
    </source>
</evidence>
<organism evidence="5 6">
    <name type="scientific">Nesterenkonia aerolata</name>
    <dbReference type="NCBI Taxonomy" id="3074079"/>
    <lineage>
        <taxon>Bacteria</taxon>
        <taxon>Bacillati</taxon>
        <taxon>Actinomycetota</taxon>
        <taxon>Actinomycetes</taxon>
        <taxon>Micrococcales</taxon>
        <taxon>Micrococcaceae</taxon>
        <taxon>Nesterenkonia</taxon>
    </lineage>
</organism>
<dbReference type="SMART" id="SM00345">
    <property type="entry name" value="HTH_GNTR"/>
    <property type="match status" value="1"/>
</dbReference>
<dbReference type="Proteomes" id="UP001251870">
    <property type="component" value="Unassembled WGS sequence"/>
</dbReference>
<dbReference type="InterPro" id="IPR008920">
    <property type="entry name" value="TF_FadR/GntR_C"/>
</dbReference>
<evidence type="ECO:0000256" key="2">
    <source>
        <dbReference type="ARBA" id="ARBA00023125"/>
    </source>
</evidence>
<comment type="caution">
    <text evidence="5">The sequence shown here is derived from an EMBL/GenBank/DDBJ whole genome shotgun (WGS) entry which is preliminary data.</text>
</comment>
<proteinExistence type="predicted"/>
<accession>A0ABU2DUD3</accession>
<evidence type="ECO:0000256" key="3">
    <source>
        <dbReference type="ARBA" id="ARBA00023163"/>
    </source>
</evidence>
<gene>
    <name evidence="5" type="ORF">RIL96_11135</name>
</gene>
<dbReference type="SUPFAM" id="SSF48008">
    <property type="entry name" value="GntR ligand-binding domain-like"/>
    <property type="match status" value="1"/>
</dbReference>
<keyword evidence="2" id="KW-0238">DNA-binding</keyword>
<keyword evidence="3" id="KW-0804">Transcription</keyword>
<evidence type="ECO:0000259" key="4">
    <source>
        <dbReference type="PROSITE" id="PS50949"/>
    </source>
</evidence>
<reference evidence="5 6" key="1">
    <citation type="submission" date="2023-09" db="EMBL/GenBank/DDBJ databases">
        <title>Description of three actinobacteria isolated from air of manufacturing shop in a pharmaceutical factory.</title>
        <authorList>
            <person name="Zhang D.-F."/>
        </authorList>
    </citation>
    <scope>NUCLEOTIDE SEQUENCE [LARGE SCALE GENOMIC DNA]</scope>
    <source>
        <strain evidence="5 6">LY-0111</strain>
    </source>
</reference>
<dbReference type="InterPro" id="IPR000524">
    <property type="entry name" value="Tscrpt_reg_HTH_GntR"/>
</dbReference>
<keyword evidence="1" id="KW-0805">Transcription regulation</keyword>
<keyword evidence="6" id="KW-1185">Reference proteome</keyword>
<dbReference type="SUPFAM" id="SSF46785">
    <property type="entry name" value="Winged helix' DNA-binding domain"/>
    <property type="match status" value="1"/>
</dbReference>
<dbReference type="CDD" id="cd07377">
    <property type="entry name" value="WHTH_GntR"/>
    <property type="match status" value="1"/>
</dbReference>
<dbReference type="InterPro" id="IPR036390">
    <property type="entry name" value="WH_DNA-bd_sf"/>
</dbReference>
<dbReference type="Gene3D" id="1.10.10.10">
    <property type="entry name" value="Winged helix-like DNA-binding domain superfamily/Winged helix DNA-binding domain"/>
    <property type="match status" value="1"/>
</dbReference>
<sequence>MSSVRRAPSLTDRHTAELRRMILTGELSPGEVVVEPRLAEHFASSKTPVREALKRLADEGLISVLPKKGYLVRPMTPHDLAEVLDMRMLLEPHAAAEAARRAEGAAVERLRDHLQRQDDVGEDDGPLGRTQQARHFHAEIARASRNSRLEASLQRCFEEMVRAHHVLPELREHLELPDEMREHEEILTAIAQGRPGQAETAMREHLRTIHGSISARMAESSSLWRQ</sequence>
<dbReference type="EMBL" id="JAVKGR010000016">
    <property type="protein sequence ID" value="MDR8020119.1"/>
    <property type="molecule type" value="Genomic_DNA"/>
</dbReference>
<dbReference type="RefSeq" id="WP_310549101.1">
    <property type="nucleotide sequence ID" value="NZ_JAVKGR010000016.1"/>
</dbReference>
<name>A0ABU2DUD3_9MICC</name>
<evidence type="ECO:0000313" key="5">
    <source>
        <dbReference type="EMBL" id="MDR8020119.1"/>
    </source>
</evidence>